<dbReference type="PANTHER" id="PTHR47505">
    <property type="entry name" value="DNA UTILIZATION PROTEIN YHGH"/>
    <property type="match status" value="1"/>
</dbReference>
<evidence type="ECO:0000313" key="3">
    <source>
        <dbReference type="EMBL" id="GEO04317.1"/>
    </source>
</evidence>
<proteinExistence type="inferred from homology"/>
<evidence type="ECO:0000313" key="4">
    <source>
        <dbReference type="Proteomes" id="UP000321532"/>
    </source>
</evidence>
<reference evidence="3 4" key="1">
    <citation type="submission" date="2019-07" db="EMBL/GenBank/DDBJ databases">
        <title>Whole genome shotgun sequence of Adhaeribacter aerolatus NBRC 106133.</title>
        <authorList>
            <person name="Hosoyama A."/>
            <person name="Uohara A."/>
            <person name="Ohji S."/>
            <person name="Ichikawa N."/>
        </authorList>
    </citation>
    <scope>NUCLEOTIDE SEQUENCE [LARGE SCALE GENOMIC DNA]</scope>
    <source>
        <strain evidence="3 4">NBRC 106133</strain>
    </source>
</reference>
<keyword evidence="3" id="KW-0328">Glycosyltransferase</keyword>
<keyword evidence="3" id="KW-0808">Transferase</keyword>
<dbReference type="Pfam" id="PF00156">
    <property type="entry name" value="Pribosyltran"/>
    <property type="match status" value="1"/>
</dbReference>
<comment type="caution">
    <text evidence="3">The sequence shown here is derived from an EMBL/GenBank/DDBJ whole genome shotgun (WGS) entry which is preliminary data.</text>
</comment>
<comment type="similarity">
    <text evidence="1">Belongs to the ComF/GntX family.</text>
</comment>
<dbReference type="CDD" id="cd06223">
    <property type="entry name" value="PRTases_typeI"/>
    <property type="match status" value="1"/>
</dbReference>
<dbReference type="Gene3D" id="3.40.50.2020">
    <property type="match status" value="1"/>
</dbReference>
<dbReference type="AlphaFoldDB" id="A0A512AXS4"/>
<protein>
    <submittedName>
        <fullName evidence="3">Amidophosphoribosyltransferase</fullName>
    </submittedName>
</protein>
<dbReference type="OrthoDB" id="9779910at2"/>
<accession>A0A512AXS4</accession>
<dbReference type="PANTHER" id="PTHR47505:SF1">
    <property type="entry name" value="DNA UTILIZATION PROTEIN YHGH"/>
    <property type="match status" value="1"/>
</dbReference>
<name>A0A512AXS4_9BACT</name>
<dbReference type="RefSeq" id="WP_146897580.1">
    <property type="nucleotide sequence ID" value="NZ_BJYS01000013.1"/>
</dbReference>
<keyword evidence="4" id="KW-1185">Reference proteome</keyword>
<gene>
    <name evidence="3" type="ORF">AAE02nite_19810</name>
</gene>
<evidence type="ECO:0000259" key="2">
    <source>
        <dbReference type="Pfam" id="PF00156"/>
    </source>
</evidence>
<dbReference type="InterPro" id="IPR000836">
    <property type="entry name" value="PRTase_dom"/>
</dbReference>
<feature type="domain" description="Phosphoribosyltransferase" evidence="2">
    <location>
        <begin position="143"/>
        <end position="233"/>
    </location>
</feature>
<dbReference type="GO" id="GO:0016757">
    <property type="term" value="F:glycosyltransferase activity"/>
    <property type="evidence" value="ECO:0007669"/>
    <property type="project" value="UniProtKB-KW"/>
</dbReference>
<dbReference type="SUPFAM" id="SSF53271">
    <property type="entry name" value="PRTase-like"/>
    <property type="match status" value="1"/>
</dbReference>
<organism evidence="3 4">
    <name type="scientific">Adhaeribacter aerolatus</name>
    <dbReference type="NCBI Taxonomy" id="670289"/>
    <lineage>
        <taxon>Bacteria</taxon>
        <taxon>Pseudomonadati</taxon>
        <taxon>Bacteroidota</taxon>
        <taxon>Cytophagia</taxon>
        <taxon>Cytophagales</taxon>
        <taxon>Hymenobacteraceae</taxon>
        <taxon>Adhaeribacter</taxon>
    </lineage>
</organism>
<evidence type="ECO:0000256" key="1">
    <source>
        <dbReference type="ARBA" id="ARBA00008007"/>
    </source>
</evidence>
<dbReference type="InterPro" id="IPR029057">
    <property type="entry name" value="PRTase-like"/>
</dbReference>
<dbReference type="Proteomes" id="UP000321532">
    <property type="component" value="Unassembled WGS sequence"/>
</dbReference>
<dbReference type="InterPro" id="IPR051910">
    <property type="entry name" value="ComF/GntX_DNA_util-trans"/>
</dbReference>
<dbReference type="EMBL" id="BJYS01000013">
    <property type="protein sequence ID" value="GEO04317.1"/>
    <property type="molecule type" value="Genomic_DNA"/>
</dbReference>
<sequence length="234" mass="26260">MPAALKNIFSDFLMLLFPEFCQACERTLATGEELVCTHCRLKLPYTNVHLQPPELNPLSVRFFGKVPMQHVLAYLYFNRAGRTQRLLHALKYRGVQEVGELLGSWYGHTLRESGYAQAFELIVPVPLHARKRRQRGYNQSDSFAMGLAAALDLPWSNQVLKRTQYTSSQTHKSRPERWENVAEVFQVISPGLIQNKKILLVDDVITTGATLEACGLTLLKAGCAEVNVCTIAAA</sequence>